<gene>
    <name evidence="5" type="ORF">NCGR_LOCUS40109</name>
</gene>
<dbReference type="InterPro" id="IPR034288">
    <property type="entry name" value="CuRO_1_LCC"/>
</dbReference>
<evidence type="ECO:0000259" key="4">
    <source>
        <dbReference type="Pfam" id="PF07732"/>
    </source>
</evidence>
<keyword evidence="6" id="KW-1185">Reference proteome</keyword>
<dbReference type="CDD" id="cd13849">
    <property type="entry name" value="CuRO_1_LCC_plant"/>
    <property type="match status" value="1"/>
</dbReference>
<feature type="chain" id="PRO_5032439054" description="Plastocyanin-like domain-containing protein" evidence="3">
    <location>
        <begin position="26"/>
        <end position="143"/>
    </location>
</feature>
<evidence type="ECO:0000256" key="3">
    <source>
        <dbReference type="SAM" id="SignalP"/>
    </source>
</evidence>
<comment type="caution">
    <text evidence="5">The sequence shown here is derived from an EMBL/GenBank/DDBJ whole genome shotgun (WGS) entry which is preliminary data.</text>
</comment>
<evidence type="ECO:0000313" key="5">
    <source>
        <dbReference type="EMBL" id="CAD6256605.1"/>
    </source>
</evidence>
<proteinExistence type="inferred from homology"/>
<accession>A0A811QK88</accession>
<evidence type="ECO:0000256" key="2">
    <source>
        <dbReference type="ARBA" id="ARBA00010609"/>
    </source>
</evidence>
<comment type="similarity">
    <text evidence="2">Belongs to the multicopper oxidase family.</text>
</comment>
<evidence type="ECO:0000313" key="6">
    <source>
        <dbReference type="Proteomes" id="UP000604825"/>
    </source>
</evidence>
<feature type="signal peptide" evidence="3">
    <location>
        <begin position="1"/>
        <end position="25"/>
    </location>
</feature>
<evidence type="ECO:0000256" key="1">
    <source>
        <dbReference type="ARBA" id="ARBA00002075"/>
    </source>
</evidence>
<dbReference type="PANTHER" id="PTHR11709">
    <property type="entry name" value="MULTI-COPPER OXIDASE"/>
    <property type="match status" value="1"/>
</dbReference>
<dbReference type="InterPro" id="IPR011707">
    <property type="entry name" value="Cu-oxidase-like_N"/>
</dbReference>
<dbReference type="Gene3D" id="2.60.40.420">
    <property type="entry name" value="Cupredoxins - blue copper proteins"/>
    <property type="match status" value="1"/>
</dbReference>
<dbReference type="OrthoDB" id="688997at2759"/>
<dbReference type="InterPro" id="IPR008972">
    <property type="entry name" value="Cupredoxin"/>
</dbReference>
<dbReference type="GO" id="GO:0016491">
    <property type="term" value="F:oxidoreductase activity"/>
    <property type="evidence" value="ECO:0007669"/>
    <property type="project" value="TreeGrafter"/>
</dbReference>
<dbReference type="Pfam" id="PF07732">
    <property type="entry name" value="Cu-oxidase_3"/>
    <property type="match status" value="1"/>
</dbReference>
<dbReference type="EMBL" id="CAJGYO010000010">
    <property type="protein sequence ID" value="CAD6256605.1"/>
    <property type="molecule type" value="Genomic_DNA"/>
</dbReference>
<dbReference type="SUPFAM" id="SSF49503">
    <property type="entry name" value="Cupredoxins"/>
    <property type="match status" value="1"/>
</dbReference>
<dbReference type="GO" id="GO:0005507">
    <property type="term" value="F:copper ion binding"/>
    <property type="evidence" value="ECO:0007669"/>
    <property type="project" value="InterPro"/>
</dbReference>
<feature type="domain" description="Plastocyanin-like" evidence="4">
    <location>
        <begin position="20"/>
        <end position="133"/>
    </location>
</feature>
<organism evidence="5 6">
    <name type="scientific">Miscanthus lutarioriparius</name>
    <dbReference type="NCBI Taxonomy" id="422564"/>
    <lineage>
        <taxon>Eukaryota</taxon>
        <taxon>Viridiplantae</taxon>
        <taxon>Streptophyta</taxon>
        <taxon>Embryophyta</taxon>
        <taxon>Tracheophyta</taxon>
        <taxon>Spermatophyta</taxon>
        <taxon>Magnoliopsida</taxon>
        <taxon>Liliopsida</taxon>
        <taxon>Poales</taxon>
        <taxon>Poaceae</taxon>
        <taxon>PACMAD clade</taxon>
        <taxon>Panicoideae</taxon>
        <taxon>Andropogonodae</taxon>
        <taxon>Andropogoneae</taxon>
        <taxon>Saccharinae</taxon>
        <taxon>Miscanthus</taxon>
    </lineage>
</organism>
<keyword evidence="3" id="KW-0732">Signal</keyword>
<comment type="function">
    <text evidence="1">Lignin degradation and detoxification of lignin-derived products.</text>
</comment>
<dbReference type="InterPro" id="IPR045087">
    <property type="entry name" value="Cu-oxidase_fam"/>
</dbReference>
<protein>
    <recommendedName>
        <fullName evidence="4">Plastocyanin-like domain-containing protein</fullName>
    </recommendedName>
</protein>
<name>A0A811QK88_9POAL</name>
<dbReference type="Proteomes" id="UP000604825">
    <property type="component" value="Unassembled WGS sequence"/>
</dbReference>
<reference evidence="5" key="1">
    <citation type="submission" date="2020-10" db="EMBL/GenBank/DDBJ databases">
        <authorList>
            <person name="Han B."/>
            <person name="Lu T."/>
            <person name="Zhao Q."/>
            <person name="Huang X."/>
            <person name="Zhao Y."/>
        </authorList>
    </citation>
    <scope>NUCLEOTIDE SEQUENCE</scope>
</reference>
<sequence length="143" mass="15815">MGGVAKMTAAGLCWLLLGVIKETKVTRLCHEKTILAVNGQFPGPTIYARKGDVVVVNVCNQGSKNITFHWNGVDQPRNPLSDGLEYITQCPIQPGASSTTYRIIFTEEEGTLWWHAHSDYDRATVHGAIVISPDYLYPTTSMY</sequence>
<dbReference type="PANTHER" id="PTHR11709:SF262">
    <property type="entry name" value="LACCASE-14"/>
    <property type="match status" value="1"/>
</dbReference>
<dbReference type="AlphaFoldDB" id="A0A811QK88"/>